<evidence type="ECO:0000313" key="7">
    <source>
        <dbReference type="EMBL" id="CYW07291.1"/>
    </source>
</evidence>
<dbReference type="SUPFAM" id="SSF52540">
    <property type="entry name" value="P-loop containing nucleoside triphosphate hydrolases"/>
    <property type="match status" value="1"/>
</dbReference>
<keyword evidence="2" id="KW-0547">Nucleotide-binding</keyword>
<sequence length="220" mass="24832">MSKSIRLNHRVARIIAKIYKSLGILSEGQLIEVDRADLVAGYVGQTAIKTREVIDKALGGILFIDEAYTLAKGGTDFGQEAIDTILKAMEDKRDDFVVIVAGYSDPMNDFLESNPGLRSRFNKLIHFPDYTAEELLEIFNSYCQTNEMRISSDASLILKHYLQEICDKKPLNFANGRAVRNIFETSLSLQANRLAQKEQINDDELMLITAEDLSFTQQEM</sequence>
<evidence type="ECO:0000256" key="1">
    <source>
        <dbReference type="ARBA" id="ARBA00010378"/>
    </source>
</evidence>
<dbReference type="EMBL" id="FIGO01000005">
    <property type="protein sequence ID" value="CYU76304.1"/>
    <property type="molecule type" value="Genomic_DNA"/>
</dbReference>
<dbReference type="InterPro" id="IPR027417">
    <property type="entry name" value="P-loop_NTPase"/>
</dbReference>
<evidence type="ECO:0000259" key="5">
    <source>
        <dbReference type="Pfam" id="PF17866"/>
    </source>
</evidence>
<feature type="domain" description="ATPase AAA-type core" evidence="4">
    <location>
        <begin position="12"/>
        <end position="128"/>
    </location>
</feature>
<keyword evidence="3" id="KW-0067">ATP-binding</keyword>
<dbReference type="Proteomes" id="UP000073485">
    <property type="component" value="Unassembled WGS sequence"/>
</dbReference>
<dbReference type="Pfam" id="PF00004">
    <property type="entry name" value="AAA"/>
    <property type="match status" value="1"/>
</dbReference>
<protein>
    <submittedName>
        <fullName evidence="7">AAA ATPase</fullName>
    </submittedName>
</protein>
<comment type="similarity">
    <text evidence="1">Belongs to the CbxX/CfxQ family.</text>
</comment>
<dbReference type="InterPro" id="IPR000641">
    <property type="entry name" value="CbxX/CfxQ"/>
</dbReference>
<dbReference type="Proteomes" id="UP000070960">
    <property type="component" value="Unassembled WGS sequence"/>
</dbReference>
<gene>
    <name evidence="7" type="primary">cbbX</name>
    <name evidence="6" type="ORF">ERS132410_00996</name>
    <name evidence="7" type="ORF">ERS132442_02192</name>
</gene>
<dbReference type="InterPro" id="IPR041627">
    <property type="entry name" value="AAA_lid_6"/>
</dbReference>
<dbReference type="PRINTS" id="PR00819">
    <property type="entry name" value="CBXCFQXSUPER"/>
</dbReference>
<reference evidence="8 9" key="1">
    <citation type="submission" date="2016-02" db="EMBL/GenBank/DDBJ databases">
        <authorList>
            <consortium name="Pathogen Informatics"/>
        </authorList>
    </citation>
    <scope>NUCLEOTIDE SEQUENCE [LARGE SCALE GENOMIC DNA]</scope>
    <source>
        <strain evidence="6 9">LSS48</strain>
        <strain evidence="7 8">LSS80</strain>
    </source>
</reference>
<evidence type="ECO:0000256" key="3">
    <source>
        <dbReference type="ARBA" id="ARBA00022840"/>
    </source>
</evidence>
<feature type="domain" description="CbbX AAA lid" evidence="5">
    <location>
        <begin position="153"/>
        <end position="213"/>
    </location>
</feature>
<evidence type="ECO:0000259" key="4">
    <source>
        <dbReference type="Pfam" id="PF00004"/>
    </source>
</evidence>
<dbReference type="PANTHER" id="PTHR43392:SF2">
    <property type="entry name" value="AAA-TYPE ATPASE FAMILY PROTEIN _ ANKYRIN REPEAT FAMILY PROTEIN"/>
    <property type="match status" value="1"/>
</dbReference>
<dbReference type="GO" id="GO:0005524">
    <property type="term" value="F:ATP binding"/>
    <property type="evidence" value="ECO:0007669"/>
    <property type="project" value="UniProtKB-KW"/>
</dbReference>
<evidence type="ECO:0000256" key="2">
    <source>
        <dbReference type="ARBA" id="ARBA00022741"/>
    </source>
</evidence>
<dbReference type="Gene3D" id="1.10.8.60">
    <property type="match status" value="1"/>
</dbReference>
<accession>A0A0Z8MDY9</accession>
<dbReference type="GO" id="GO:0016887">
    <property type="term" value="F:ATP hydrolysis activity"/>
    <property type="evidence" value="ECO:0007669"/>
    <property type="project" value="InterPro"/>
</dbReference>
<dbReference type="Pfam" id="PF17866">
    <property type="entry name" value="AAA_lid_6"/>
    <property type="match status" value="1"/>
</dbReference>
<dbReference type="InterPro" id="IPR050773">
    <property type="entry name" value="CbxX/CfxQ_RuBisCO_ESX"/>
</dbReference>
<dbReference type="AlphaFoldDB" id="A0A0Z8MDY9"/>
<evidence type="ECO:0000313" key="8">
    <source>
        <dbReference type="Proteomes" id="UP000070960"/>
    </source>
</evidence>
<dbReference type="RefSeq" id="WP_052500102.1">
    <property type="nucleotide sequence ID" value="NZ_CECW01000060.1"/>
</dbReference>
<evidence type="ECO:0000313" key="9">
    <source>
        <dbReference type="Proteomes" id="UP000073485"/>
    </source>
</evidence>
<name>A0A0Z8MDY9_STRSU</name>
<dbReference type="Gene3D" id="3.40.50.300">
    <property type="entry name" value="P-loop containing nucleotide triphosphate hydrolases"/>
    <property type="match status" value="1"/>
</dbReference>
<proteinExistence type="inferred from homology"/>
<dbReference type="EMBL" id="FIIE01000032">
    <property type="protein sequence ID" value="CYW07291.1"/>
    <property type="molecule type" value="Genomic_DNA"/>
</dbReference>
<organism evidence="7 8">
    <name type="scientific">Streptococcus suis</name>
    <dbReference type="NCBI Taxonomy" id="1307"/>
    <lineage>
        <taxon>Bacteria</taxon>
        <taxon>Bacillati</taxon>
        <taxon>Bacillota</taxon>
        <taxon>Bacilli</taxon>
        <taxon>Lactobacillales</taxon>
        <taxon>Streptococcaceae</taxon>
        <taxon>Streptococcus</taxon>
    </lineage>
</organism>
<dbReference type="CDD" id="cd00009">
    <property type="entry name" value="AAA"/>
    <property type="match status" value="1"/>
</dbReference>
<dbReference type="PANTHER" id="PTHR43392">
    <property type="entry name" value="AAA-TYPE ATPASE FAMILY PROTEIN / ANKYRIN REPEAT FAMILY PROTEIN"/>
    <property type="match status" value="1"/>
</dbReference>
<dbReference type="FunFam" id="3.40.50.300:FF:000216">
    <property type="entry name" value="Type VII secretion ATPase EccA"/>
    <property type="match status" value="1"/>
</dbReference>
<dbReference type="InterPro" id="IPR003959">
    <property type="entry name" value="ATPase_AAA_core"/>
</dbReference>
<evidence type="ECO:0000313" key="6">
    <source>
        <dbReference type="EMBL" id="CYU76304.1"/>
    </source>
</evidence>